<evidence type="ECO:0000313" key="1">
    <source>
        <dbReference type="EMBL" id="GBM03688.1"/>
    </source>
</evidence>
<dbReference type="EMBL" id="BGPR01000194">
    <property type="protein sequence ID" value="GBM03688.1"/>
    <property type="molecule type" value="Genomic_DNA"/>
</dbReference>
<gene>
    <name evidence="1" type="ORF">AVEN_134915_1</name>
</gene>
<organism evidence="1 2">
    <name type="scientific">Araneus ventricosus</name>
    <name type="common">Orbweaver spider</name>
    <name type="synonym">Epeira ventricosa</name>
    <dbReference type="NCBI Taxonomy" id="182803"/>
    <lineage>
        <taxon>Eukaryota</taxon>
        <taxon>Metazoa</taxon>
        <taxon>Ecdysozoa</taxon>
        <taxon>Arthropoda</taxon>
        <taxon>Chelicerata</taxon>
        <taxon>Arachnida</taxon>
        <taxon>Araneae</taxon>
        <taxon>Araneomorphae</taxon>
        <taxon>Entelegynae</taxon>
        <taxon>Araneoidea</taxon>
        <taxon>Araneidae</taxon>
        <taxon>Araneus</taxon>
    </lineage>
</organism>
<dbReference type="Proteomes" id="UP000499080">
    <property type="component" value="Unassembled WGS sequence"/>
</dbReference>
<accession>A0A4Y2CIV4</accession>
<reference evidence="1 2" key="1">
    <citation type="journal article" date="2019" name="Sci. Rep.">
        <title>Orb-weaving spider Araneus ventricosus genome elucidates the spidroin gene catalogue.</title>
        <authorList>
            <person name="Kono N."/>
            <person name="Nakamura H."/>
            <person name="Ohtoshi R."/>
            <person name="Moran D.A.P."/>
            <person name="Shinohara A."/>
            <person name="Yoshida Y."/>
            <person name="Fujiwara M."/>
            <person name="Mori M."/>
            <person name="Tomita M."/>
            <person name="Arakawa K."/>
        </authorList>
    </citation>
    <scope>NUCLEOTIDE SEQUENCE [LARGE SCALE GENOMIC DNA]</scope>
</reference>
<keyword evidence="2" id="KW-1185">Reference proteome</keyword>
<sequence length="95" mass="10938">MNLVDAIPMNRPESLKHFFKALVTLASLFEATRELFWNGLRYFQPLSNDEDATRACTPYPNIHTTPAGDARPSMSDLSADTFFTQQCPFKFFCYY</sequence>
<protein>
    <submittedName>
        <fullName evidence="1">Uncharacterized protein</fullName>
    </submittedName>
</protein>
<comment type="caution">
    <text evidence="1">The sequence shown here is derived from an EMBL/GenBank/DDBJ whole genome shotgun (WGS) entry which is preliminary data.</text>
</comment>
<dbReference type="AlphaFoldDB" id="A0A4Y2CIV4"/>
<proteinExistence type="predicted"/>
<evidence type="ECO:0000313" key="2">
    <source>
        <dbReference type="Proteomes" id="UP000499080"/>
    </source>
</evidence>
<name>A0A4Y2CIV4_ARAVE</name>